<evidence type="ECO:0000313" key="2">
    <source>
        <dbReference type="EMBL" id="MCW4452994.1"/>
    </source>
</evidence>
<dbReference type="PANTHER" id="PTHR30373">
    <property type="entry name" value="UPF0603 PROTEIN YGCG"/>
    <property type="match status" value="1"/>
</dbReference>
<dbReference type="Pfam" id="PF04536">
    <property type="entry name" value="TPM_phosphatase"/>
    <property type="match status" value="1"/>
</dbReference>
<feature type="domain" description="TPM" evidence="1">
    <location>
        <begin position="3"/>
        <end position="115"/>
    </location>
</feature>
<comment type="caution">
    <text evidence="2">The sequence shown here is derived from an EMBL/GenBank/DDBJ whole genome shotgun (WGS) entry which is preliminary data.</text>
</comment>
<dbReference type="Gene3D" id="3.10.310.50">
    <property type="match status" value="1"/>
</dbReference>
<sequence>MSNFLTDEQMASLVEAIQSAEDHSTGEIRVHIDSNSEGNNAEIAFEVFKTLCKDKTAEKNAVLFHVNFEQHYLTIIGDAGIHQKVHQNFWDQLHDQITAEFAKGNYHDGLRNAILKTGFELKKHFPVSGENHNELSNEITFST</sequence>
<dbReference type="EMBL" id="JAPCHZ010000006">
    <property type="protein sequence ID" value="MCW4452994.1"/>
    <property type="molecule type" value="Genomic_DNA"/>
</dbReference>
<organism evidence="2 3">
    <name type="scientific">Kaistella yananensis</name>
    <dbReference type="NCBI Taxonomy" id="2989820"/>
    <lineage>
        <taxon>Bacteria</taxon>
        <taxon>Pseudomonadati</taxon>
        <taxon>Bacteroidota</taxon>
        <taxon>Flavobacteriia</taxon>
        <taxon>Flavobacteriales</taxon>
        <taxon>Weeksellaceae</taxon>
        <taxon>Chryseobacterium group</taxon>
        <taxon>Kaistella</taxon>
    </lineage>
</organism>
<dbReference type="PANTHER" id="PTHR30373:SF8">
    <property type="entry name" value="BLL7265 PROTEIN"/>
    <property type="match status" value="1"/>
</dbReference>
<accession>A0ABT3JQD8</accession>
<evidence type="ECO:0000259" key="1">
    <source>
        <dbReference type="Pfam" id="PF04536"/>
    </source>
</evidence>
<gene>
    <name evidence="2" type="ORF">OK344_12355</name>
</gene>
<dbReference type="Proteomes" id="UP001209107">
    <property type="component" value="Unassembled WGS sequence"/>
</dbReference>
<dbReference type="RefSeq" id="WP_265145067.1">
    <property type="nucleotide sequence ID" value="NZ_JAPCHZ010000006.1"/>
</dbReference>
<name>A0ABT3JQD8_9FLAO</name>
<protein>
    <submittedName>
        <fullName evidence="2">TPM domain-containing protein</fullName>
    </submittedName>
</protein>
<evidence type="ECO:0000313" key="3">
    <source>
        <dbReference type="Proteomes" id="UP001209107"/>
    </source>
</evidence>
<dbReference type="InterPro" id="IPR007621">
    <property type="entry name" value="TPM_dom"/>
</dbReference>
<proteinExistence type="predicted"/>
<keyword evidence="3" id="KW-1185">Reference proteome</keyword>
<reference evidence="2 3" key="1">
    <citation type="submission" date="2022-10" db="EMBL/GenBank/DDBJ databases">
        <title>Kaistella sp. BT-6-1-3.</title>
        <authorList>
            <person name="Ai J."/>
            <person name="Deng Z."/>
        </authorList>
    </citation>
    <scope>NUCLEOTIDE SEQUENCE [LARGE SCALE GENOMIC DNA]</scope>
    <source>
        <strain evidence="2 3">BT6-1-3</strain>
    </source>
</reference>